<organism evidence="1 2">
    <name type="scientific">Chryseobacterium bernardetii</name>
    <dbReference type="NCBI Taxonomy" id="1241978"/>
    <lineage>
        <taxon>Bacteria</taxon>
        <taxon>Pseudomonadati</taxon>
        <taxon>Bacteroidota</taxon>
        <taxon>Flavobacteriia</taxon>
        <taxon>Flavobacteriales</taxon>
        <taxon>Weeksellaceae</taxon>
        <taxon>Chryseobacterium group</taxon>
        <taxon>Chryseobacterium</taxon>
    </lineage>
</organism>
<sequence>MISNRLKMRIKILLIFCFFIAVQSSYAQKAKVIILGVGHSTQLINYNQQPAAIRAFIDKVKPSAICIERSPEEFSRNDFYEFTYEQQYTIIPYARKNKIPLHPIDWLPSDQDLDLAFGIKDLEIPKFTRQKNGFLGFTTFTEKNAFEDGFYFADHKKHIDSIASWYTSHPEKNAFDFPRRLFLYRTFLQSKRIQKVLENYSKSDTILVVIGAFHKNDIEKNLGQNGYEIIQPNTFGTITDEEIRNHFIQEDAYAILSFNLLGMQHQLNKVNRKLIDFAFGHLKETNTVEKQFFMVKNASFTKAISSKQCISEYLSLLDKVNDEKFTWTGVKDFSRVDSYFDPFGNLSLAKRIRLELAREYRKSSKEKEFTREIAMVLDGLNDYKSLYIEKYLF</sequence>
<name>A0A3G6TES6_9FLAO</name>
<reference evidence="2" key="1">
    <citation type="submission" date="2018-11" db="EMBL/GenBank/DDBJ databases">
        <title>Proposal to divide the Flavobacteriaceae and reorganize its genera based on Amino Acid Identity values calculated from whole genome sequences.</title>
        <authorList>
            <person name="Nicholson A.C."/>
            <person name="Gulvik C.A."/>
            <person name="Whitney A.M."/>
            <person name="Humrighouse B.W."/>
            <person name="Bell M."/>
            <person name="Holmes B."/>
            <person name="Steigerwalt A.G."/>
            <person name="Villarma A."/>
            <person name="Sheth M."/>
            <person name="Batra D."/>
            <person name="Pryor J."/>
            <person name="Bernardet J.-F."/>
            <person name="Hugo C."/>
            <person name="Kampfer P."/>
            <person name="Newman J."/>
            <person name="McQuiston J.R."/>
        </authorList>
    </citation>
    <scope>NUCLEOTIDE SEQUENCE [LARGE SCALE GENOMIC DNA]</scope>
    <source>
        <strain evidence="2">G0229</strain>
    </source>
</reference>
<dbReference type="EMBL" id="CP033932">
    <property type="protein sequence ID" value="AZB26259.1"/>
    <property type="molecule type" value="Genomic_DNA"/>
</dbReference>
<dbReference type="KEGG" id="cben:EG339_17510"/>
<evidence type="ECO:0000313" key="1">
    <source>
        <dbReference type="EMBL" id="AZB26259.1"/>
    </source>
</evidence>
<accession>A0A3G6TES6</accession>
<dbReference type="AlphaFoldDB" id="A0A3G6TES6"/>
<protein>
    <submittedName>
        <fullName evidence="1">Uncharacterized protein</fullName>
    </submittedName>
</protein>
<evidence type="ECO:0000313" key="2">
    <source>
        <dbReference type="Proteomes" id="UP000271193"/>
    </source>
</evidence>
<dbReference type="Proteomes" id="UP000271193">
    <property type="component" value="Chromosome"/>
</dbReference>
<proteinExistence type="predicted"/>
<keyword evidence="2" id="KW-1185">Reference proteome</keyword>
<gene>
    <name evidence="1" type="ORF">EG339_17510</name>
</gene>